<feature type="compositionally biased region" description="Low complexity" evidence="1">
    <location>
        <begin position="114"/>
        <end position="126"/>
    </location>
</feature>
<organism evidence="2 3">
    <name type="scientific">Aspergillus leporis</name>
    <dbReference type="NCBI Taxonomy" id="41062"/>
    <lineage>
        <taxon>Eukaryota</taxon>
        <taxon>Fungi</taxon>
        <taxon>Dikarya</taxon>
        <taxon>Ascomycota</taxon>
        <taxon>Pezizomycotina</taxon>
        <taxon>Eurotiomycetes</taxon>
        <taxon>Eurotiomycetidae</taxon>
        <taxon>Eurotiales</taxon>
        <taxon>Aspergillaceae</taxon>
        <taxon>Aspergillus</taxon>
        <taxon>Aspergillus subgen. Circumdati</taxon>
    </lineage>
</organism>
<dbReference type="Pfam" id="PF11595">
    <property type="entry name" value="DUF3245"/>
    <property type="match status" value="1"/>
</dbReference>
<dbReference type="AlphaFoldDB" id="A0A5N5WQM3"/>
<dbReference type="Proteomes" id="UP000326565">
    <property type="component" value="Unassembled WGS sequence"/>
</dbReference>
<dbReference type="EMBL" id="ML732316">
    <property type="protein sequence ID" value="KAB8070047.1"/>
    <property type="molecule type" value="Genomic_DNA"/>
</dbReference>
<proteinExistence type="predicted"/>
<evidence type="ECO:0000313" key="3">
    <source>
        <dbReference type="Proteomes" id="UP000326565"/>
    </source>
</evidence>
<protein>
    <submittedName>
        <fullName evidence="2">Uncharacterized protein</fullName>
    </submittedName>
</protein>
<gene>
    <name evidence="2" type="ORF">BDV29DRAFT_181603</name>
</gene>
<dbReference type="InterPro" id="IPR021641">
    <property type="entry name" value="DUF3245"/>
</dbReference>
<feature type="region of interest" description="Disordered" evidence="1">
    <location>
        <begin position="102"/>
        <end position="224"/>
    </location>
</feature>
<feature type="region of interest" description="Disordered" evidence="1">
    <location>
        <begin position="58"/>
        <end position="84"/>
    </location>
</feature>
<evidence type="ECO:0000256" key="1">
    <source>
        <dbReference type="SAM" id="MobiDB-lite"/>
    </source>
</evidence>
<name>A0A5N5WQM3_9EURO</name>
<reference evidence="2 3" key="1">
    <citation type="submission" date="2019-04" db="EMBL/GenBank/DDBJ databases">
        <title>Friends and foes A comparative genomics study of 23 Aspergillus species from section Flavi.</title>
        <authorList>
            <consortium name="DOE Joint Genome Institute"/>
            <person name="Kjaerbolling I."/>
            <person name="Vesth T."/>
            <person name="Frisvad J.C."/>
            <person name="Nybo J.L."/>
            <person name="Theobald S."/>
            <person name="Kildgaard S."/>
            <person name="Isbrandt T."/>
            <person name="Kuo A."/>
            <person name="Sato A."/>
            <person name="Lyhne E.K."/>
            <person name="Kogle M.E."/>
            <person name="Wiebenga A."/>
            <person name="Kun R.S."/>
            <person name="Lubbers R.J."/>
            <person name="Makela M.R."/>
            <person name="Barry K."/>
            <person name="Chovatia M."/>
            <person name="Clum A."/>
            <person name="Daum C."/>
            <person name="Haridas S."/>
            <person name="He G."/>
            <person name="LaButti K."/>
            <person name="Lipzen A."/>
            <person name="Mondo S."/>
            <person name="Riley R."/>
            <person name="Salamov A."/>
            <person name="Simmons B.A."/>
            <person name="Magnuson J.K."/>
            <person name="Henrissat B."/>
            <person name="Mortensen U.H."/>
            <person name="Larsen T.O."/>
            <person name="Devries R.P."/>
            <person name="Grigoriev I.V."/>
            <person name="Machida M."/>
            <person name="Baker S.E."/>
            <person name="Andersen M.R."/>
        </authorList>
    </citation>
    <scope>NUCLEOTIDE SEQUENCE [LARGE SCALE GENOMIC DNA]</scope>
    <source>
        <strain evidence="2 3">CBS 151.66</strain>
    </source>
</reference>
<sequence length="224" mass="24761">MSISKIETDVILNKANVALARSQRLVASWLPPKTAEEQDTKSEEEIQREEDEIFTAMPETLGVGAPLPSKAVDGSWNRTELGTNDKLRKQLLGRNYKKVMAEKNAAASRQPVKAGGSSSGASSFASQIQTTVNDEWDDEEEEGRTALVGKKNLNRKRKAEASPKALEPFDRDYSQRGNQGDDDGEILVKQGKSSSRPSPRSKGRKKATSFLDEVLAERSRKRKN</sequence>
<accession>A0A5N5WQM3</accession>
<dbReference type="OrthoDB" id="3438340at2759"/>
<evidence type="ECO:0000313" key="2">
    <source>
        <dbReference type="EMBL" id="KAB8070047.1"/>
    </source>
</evidence>
<keyword evidence="3" id="KW-1185">Reference proteome</keyword>